<dbReference type="GO" id="GO:0008168">
    <property type="term" value="F:methyltransferase activity"/>
    <property type="evidence" value="ECO:0007669"/>
    <property type="project" value="UniProtKB-KW"/>
</dbReference>
<dbReference type="GO" id="GO:0032259">
    <property type="term" value="P:methylation"/>
    <property type="evidence" value="ECO:0007669"/>
    <property type="project" value="UniProtKB-KW"/>
</dbReference>
<reference evidence="2 3" key="1">
    <citation type="journal article" date="2017" name="Gut Pathog.">
        <title>Phylogenomics of Colombian Helicobacter pylori isolates.</title>
        <authorList>
            <person name="Gutierrez-Escobar A.J."/>
            <person name="Trujillo E."/>
            <person name="Acevedo O."/>
            <person name="Bravo M.M."/>
        </authorList>
    </citation>
    <scope>NUCLEOTIDE SEQUENCE [LARGE SCALE GENOMIC DNA]</scope>
    <source>
        <strain evidence="2 3">22366</strain>
    </source>
</reference>
<dbReference type="RefSeq" id="WP_001989951.1">
    <property type="nucleotide sequence ID" value="NZ_CP051535.1"/>
</dbReference>
<dbReference type="InterPro" id="IPR006342">
    <property type="entry name" value="FkbM_mtfrase"/>
</dbReference>
<name>A0A1V3A883_HELPX</name>
<keyword evidence="2" id="KW-0489">Methyltransferase</keyword>
<protein>
    <submittedName>
        <fullName evidence="2">Methyltransferase</fullName>
    </submittedName>
</protein>
<comment type="caution">
    <text evidence="2">The sequence shown here is derived from an EMBL/GenBank/DDBJ whole genome shotgun (WGS) entry which is preliminary data.</text>
</comment>
<evidence type="ECO:0000259" key="1">
    <source>
        <dbReference type="Pfam" id="PF05050"/>
    </source>
</evidence>
<accession>A0A1V3A883</accession>
<proteinExistence type="predicted"/>
<organism evidence="2 3">
    <name type="scientific">Helicobacter pylori</name>
    <name type="common">Campylobacter pylori</name>
    <dbReference type="NCBI Taxonomy" id="210"/>
    <lineage>
        <taxon>Bacteria</taxon>
        <taxon>Pseudomonadati</taxon>
        <taxon>Campylobacterota</taxon>
        <taxon>Epsilonproteobacteria</taxon>
        <taxon>Campylobacterales</taxon>
        <taxon>Helicobacteraceae</taxon>
        <taxon>Helicobacter</taxon>
    </lineage>
</organism>
<dbReference type="AlphaFoldDB" id="A0A1V3A883"/>
<sequence>MADKSVNEPILNIPKENYSFIKKFIGCTNDEDFITLDTWVNNSQVGEGDLMLQMDIEGGEYLSLINASDKLLNRFRIIALEIHLLKYLWDKSYFEMVQSALNKILKTHYCVHLHPNNCCPIFNYNSLEIIEVVECTFIRKDRVKNILGYCTEFPHPLDADNVVENPTLILPRNWYGG</sequence>
<dbReference type="Proteomes" id="UP000220501">
    <property type="component" value="Unassembled WGS sequence"/>
</dbReference>
<keyword evidence="2" id="KW-0808">Transferase</keyword>
<evidence type="ECO:0000313" key="2">
    <source>
        <dbReference type="EMBL" id="PDX09380.1"/>
    </source>
</evidence>
<evidence type="ECO:0000313" key="3">
    <source>
        <dbReference type="Proteomes" id="UP000220501"/>
    </source>
</evidence>
<dbReference type="Pfam" id="PF05050">
    <property type="entry name" value="Methyltransf_21"/>
    <property type="match status" value="1"/>
</dbReference>
<dbReference type="EMBL" id="MBIN01000006">
    <property type="protein sequence ID" value="PDX09380.1"/>
    <property type="molecule type" value="Genomic_DNA"/>
</dbReference>
<feature type="domain" description="Methyltransferase FkbM" evidence="1">
    <location>
        <begin position="34"/>
        <end position="98"/>
    </location>
</feature>
<gene>
    <name evidence="2" type="ORF">BB406_06220</name>
</gene>